<dbReference type="AlphaFoldDB" id="A0AAV4Q8U0"/>
<gene>
    <name evidence="1" type="ORF">CEXT_309141</name>
</gene>
<protein>
    <submittedName>
        <fullName evidence="1">Uncharacterized protein</fullName>
    </submittedName>
</protein>
<evidence type="ECO:0000313" key="1">
    <source>
        <dbReference type="EMBL" id="GIY03798.1"/>
    </source>
</evidence>
<evidence type="ECO:0000313" key="2">
    <source>
        <dbReference type="Proteomes" id="UP001054945"/>
    </source>
</evidence>
<sequence length="97" mass="10599">MLDGRISCTYIAGDSVYVYVRGVLYGEVVFLPPGRRIVGVRRYAVCVELDRHLEGVEMGGGAMVLGHSFRGRRLQGKGGGANRVTTPGKKYNENIIL</sequence>
<name>A0AAV4Q8U0_CAEEX</name>
<proteinExistence type="predicted"/>
<keyword evidence="2" id="KW-1185">Reference proteome</keyword>
<comment type="caution">
    <text evidence="1">The sequence shown here is derived from an EMBL/GenBank/DDBJ whole genome shotgun (WGS) entry which is preliminary data.</text>
</comment>
<dbReference type="Proteomes" id="UP001054945">
    <property type="component" value="Unassembled WGS sequence"/>
</dbReference>
<dbReference type="EMBL" id="BPLR01005622">
    <property type="protein sequence ID" value="GIY03798.1"/>
    <property type="molecule type" value="Genomic_DNA"/>
</dbReference>
<reference evidence="1 2" key="1">
    <citation type="submission" date="2021-06" db="EMBL/GenBank/DDBJ databases">
        <title>Caerostris extrusa draft genome.</title>
        <authorList>
            <person name="Kono N."/>
            <person name="Arakawa K."/>
        </authorList>
    </citation>
    <scope>NUCLEOTIDE SEQUENCE [LARGE SCALE GENOMIC DNA]</scope>
</reference>
<organism evidence="1 2">
    <name type="scientific">Caerostris extrusa</name>
    <name type="common">Bark spider</name>
    <name type="synonym">Caerostris bankana</name>
    <dbReference type="NCBI Taxonomy" id="172846"/>
    <lineage>
        <taxon>Eukaryota</taxon>
        <taxon>Metazoa</taxon>
        <taxon>Ecdysozoa</taxon>
        <taxon>Arthropoda</taxon>
        <taxon>Chelicerata</taxon>
        <taxon>Arachnida</taxon>
        <taxon>Araneae</taxon>
        <taxon>Araneomorphae</taxon>
        <taxon>Entelegynae</taxon>
        <taxon>Araneoidea</taxon>
        <taxon>Araneidae</taxon>
        <taxon>Caerostris</taxon>
    </lineage>
</organism>
<accession>A0AAV4Q8U0</accession>